<gene>
    <name evidence="1" type="ORF">V2W30_27005</name>
</gene>
<reference evidence="1" key="1">
    <citation type="journal article" date="2025" name="Int. J. Syst. Evol. Microbiol.">
        <title>Streptomyces citrinus sp. nov., with yellow diffusible pigment.</title>
        <authorList>
            <person name="He Y."/>
            <person name="Yang E."/>
            <person name="Xu J."/>
            <person name="Sun Y."/>
            <person name="Sun L."/>
        </authorList>
    </citation>
    <scope>NUCLEOTIDE SEQUENCE</scope>
    <source>
        <strain evidence="1">Q6</strain>
    </source>
</reference>
<keyword evidence="2" id="KW-1185">Reference proteome</keyword>
<evidence type="ECO:0000313" key="2">
    <source>
        <dbReference type="Proteomes" id="UP001432251"/>
    </source>
</evidence>
<dbReference type="EMBL" id="CP146022">
    <property type="protein sequence ID" value="WWQ66625.1"/>
    <property type="molecule type" value="Genomic_DNA"/>
</dbReference>
<organism evidence="1 2">
    <name type="scientific">Streptomyces citrinus</name>
    <dbReference type="NCBI Taxonomy" id="3118173"/>
    <lineage>
        <taxon>Bacteria</taxon>
        <taxon>Bacillati</taxon>
        <taxon>Actinomycetota</taxon>
        <taxon>Actinomycetes</taxon>
        <taxon>Kitasatosporales</taxon>
        <taxon>Streptomycetaceae</taxon>
        <taxon>Streptomyces</taxon>
    </lineage>
</organism>
<accession>A0ACD5AHS0</accession>
<name>A0ACD5AHS0_9ACTN</name>
<evidence type="ECO:0000313" key="1">
    <source>
        <dbReference type="EMBL" id="WWQ66625.1"/>
    </source>
</evidence>
<dbReference type="Proteomes" id="UP001432251">
    <property type="component" value="Chromosome"/>
</dbReference>
<protein>
    <submittedName>
        <fullName evidence="1">UbiA family prenyltransferase</fullName>
    </submittedName>
</protein>
<sequence length="253" mass="26097">MAAAALVPGAAVWLCCVAFTYLYNGVSDIGEDRVNGSARPIARGALPVPTARRVCLLLVALALTGAALLGPLMCLLTLCMLALGYAYSAPAFALKRTTPGTMVAVLGSGVLTYLAGAVDGTGRLTPELVVFALALTLWMGLVGAVAKDFSDTEGDARHGRRNWTLQWGGRRTALLVTFSSLAIGVLLAVAAVLLSAPGLAGPAATVLCGALVLSVAALTAGPDASRARRRVPYRVFMVTQYTAHLITFAQPLS</sequence>
<proteinExistence type="predicted"/>